<dbReference type="EMBL" id="SMFZ01000001">
    <property type="protein sequence ID" value="TCK26671.1"/>
    <property type="molecule type" value="Genomic_DNA"/>
</dbReference>
<accession>A0A4R1HYP8</accession>
<feature type="transmembrane region" description="Helical" evidence="1">
    <location>
        <begin position="277"/>
        <end position="300"/>
    </location>
</feature>
<name>A0A4R1HYP8_PSEEN</name>
<evidence type="ECO:0000256" key="1">
    <source>
        <dbReference type="SAM" id="Phobius"/>
    </source>
</evidence>
<keyword evidence="3" id="KW-1185">Reference proteome</keyword>
<keyword evidence="1" id="KW-1133">Transmembrane helix</keyword>
<protein>
    <submittedName>
        <fullName evidence="2">Uncharacterized protein</fullName>
    </submittedName>
</protein>
<dbReference type="Proteomes" id="UP000295560">
    <property type="component" value="Unassembled WGS sequence"/>
</dbReference>
<organism evidence="2 3">
    <name type="scientific">Pseudonocardia endophytica</name>
    <dbReference type="NCBI Taxonomy" id="401976"/>
    <lineage>
        <taxon>Bacteria</taxon>
        <taxon>Bacillati</taxon>
        <taxon>Actinomycetota</taxon>
        <taxon>Actinomycetes</taxon>
        <taxon>Pseudonocardiales</taxon>
        <taxon>Pseudonocardiaceae</taxon>
        <taxon>Pseudonocardia</taxon>
    </lineage>
</organism>
<feature type="transmembrane region" description="Helical" evidence="1">
    <location>
        <begin position="37"/>
        <end position="58"/>
    </location>
</feature>
<sequence length="393" mass="42410">MTRARLLCTGAIALSVVATLLCWYLLAVTPDLTWARVVSNVLFACSPLFTGLGTVIVRRGQGHRIGWLLVGTGVALAVDMVAATAAQAYVGGVAVPLGPWLAWADDFAWAPLLLGCWLILLLFPDGRVANRLTRVGLWAGCTVAGAILVLVPFHSGQLIDYPTVTSPVPPVPVLTDVTRAVLPFLQPSVPLVFLLVAACVIVRYRGSGTVARAQIRWLAWQALLIGIVIPVRLVVPEGWLPVLDVLSGVTFPMLPVVVAVAVLRYRLYDVDRLVSRTVSYALLTGAVAGLYVGVVAGTSALLHDDAGQLGVAAATLLAVSVVRPLRRRLQDVVDRRFDRARYDAHRTVAGYAERLRTTETFREADIHDVLERTVAPERAFLWTPTPTPTQGRT</sequence>
<dbReference type="RefSeq" id="WP_132424253.1">
    <property type="nucleotide sequence ID" value="NZ_SMFZ01000001.1"/>
</dbReference>
<dbReference type="OrthoDB" id="227596at2"/>
<gene>
    <name evidence="2" type="ORF">EV378_2512</name>
</gene>
<feature type="transmembrane region" description="Helical" evidence="1">
    <location>
        <begin position="184"/>
        <end position="203"/>
    </location>
</feature>
<evidence type="ECO:0000313" key="2">
    <source>
        <dbReference type="EMBL" id="TCK26671.1"/>
    </source>
</evidence>
<evidence type="ECO:0000313" key="3">
    <source>
        <dbReference type="Proteomes" id="UP000295560"/>
    </source>
</evidence>
<feature type="transmembrane region" description="Helical" evidence="1">
    <location>
        <begin position="215"/>
        <end position="233"/>
    </location>
</feature>
<feature type="transmembrane region" description="Helical" evidence="1">
    <location>
        <begin position="107"/>
        <end position="123"/>
    </location>
</feature>
<keyword evidence="1" id="KW-0472">Membrane</keyword>
<comment type="caution">
    <text evidence="2">The sequence shown here is derived from an EMBL/GenBank/DDBJ whole genome shotgun (WGS) entry which is preliminary data.</text>
</comment>
<keyword evidence="1" id="KW-0812">Transmembrane</keyword>
<feature type="transmembrane region" description="Helical" evidence="1">
    <location>
        <begin position="306"/>
        <end position="325"/>
    </location>
</feature>
<feature type="transmembrane region" description="Helical" evidence="1">
    <location>
        <begin position="135"/>
        <end position="153"/>
    </location>
</feature>
<reference evidence="2 3" key="1">
    <citation type="submission" date="2019-03" db="EMBL/GenBank/DDBJ databases">
        <title>Sequencing the genomes of 1000 actinobacteria strains.</title>
        <authorList>
            <person name="Klenk H.-P."/>
        </authorList>
    </citation>
    <scope>NUCLEOTIDE SEQUENCE [LARGE SCALE GENOMIC DNA]</scope>
    <source>
        <strain evidence="2 3">DSM 44969</strain>
    </source>
</reference>
<proteinExistence type="predicted"/>
<feature type="transmembrane region" description="Helical" evidence="1">
    <location>
        <begin position="245"/>
        <end position="265"/>
    </location>
</feature>
<feature type="transmembrane region" description="Helical" evidence="1">
    <location>
        <begin position="65"/>
        <end position="87"/>
    </location>
</feature>
<dbReference type="AlphaFoldDB" id="A0A4R1HYP8"/>